<dbReference type="HAMAP" id="MF_00195">
    <property type="entry name" value="GTPase_Der"/>
    <property type="match status" value="1"/>
</dbReference>
<dbReference type="PANTHER" id="PTHR43834">
    <property type="entry name" value="GTPASE DER"/>
    <property type="match status" value="1"/>
</dbReference>
<feature type="binding site" evidence="8">
    <location>
        <begin position="56"/>
        <end position="60"/>
    </location>
    <ligand>
        <name>GTP</name>
        <dbReference type="ChEBI" id="CHEBI:37565"/>
        <label>1</label>
    </ligand>
</feature>
<evidence type="ECO:0000256" key="2">
    <source>
        <dbReference type="ARBA" id="ARBA00020953"/>
    </source>
</evidence>
<dbReference type="SUPFAM" id="SSF52540">
    <property type="entry name" value="P-loop containing nucleoside triphosphate hydrolases"/>
    <property type="match status" value="2"/>
</dbReference>
<evidence type="ECO:0000259" key="11">
    <source>
        <dbReference type="PROSITE" id="PS51712"/>
    </source>
</evidence>
<dbReference type="Gene3D" id="3.40.50.300">
    <property type="entry name" value="P-loop containing nucleotide triphosphate hydrolases"/>
    <property type="match status" value="2"/>
</dbReference>
<dbReference type="AlphaFoldDB" id="A0A660HLP3"/>
<evidence type="ECO:0000256" key="7">
    <source>
        <dbReference type="ARBA" id="ARBA00032345"/>
    </source>
</evidence>
<dbReference type="PANTHER" id="PTHR43834:SF6">
    <property type="entry name" value="GTPASE DER"/>
    <property type="match status" value="1"/>
</dbReference>
<evidence type="ECO:0000256" key="3">
    <source>
        <dbReference type="ARBA" id="ARBA00022517"/>
    </source>
</evidence>
<feature type="binding site" evidence="8">
    <location>
        <begin position="119"/>
        <end position="122"/>
    </location>
    <ligand>
        <name>GTP</name>
        <dbReference type="ChEBI" id="CHEBI:37565"/>
        <label>1</label>
    </ligand>
</feature>
<dbReference type="InterPro" id="IPR031166">
    <property type="entry name" value="G_ENGA"/>
</dbReference>
<dbReference type="PROSITE" id="PS51712">
    <property type="entry name" value="G_ENGA"/>
    <property type="match status" value="2"/>
</dbReference>
<keyword evidence="13" id="KW-1185">Reference proteome</keyword>
<dbReference type="EMBL" id="CP025121">
    <property type="protein sequence ID" value="AYJ00981.1"/>
    <property type="molecule type" value="Genomic_DNA"/>
</dbReference>
<feature type="binding site" evidence="8">
    <location>
        <begin position="183"/>
        <end position="190"/>
    </location>
    <ligand>
        <name>GTP</name>
        <dbReference type="ChEBI" id="CHEBI:37565"/>
        <label>2</label>
    </ligand>
</feature>
<dbReference type="FunFam" id="3.40.50.300:FF:000040">
    <property type="entry name" value="GTPase Der"/>
    <property type="match status" value="1"/>
</dbReference>
<dbReference type="InterPro" id="IPR016484">
    <property type="entry name" value="GTPase_Der"/>
</dbReference>
<dbReference type="InterPro" id="IPR027417">
    <property type="entry name" value="P-loop_NTPase"/>
</dbReference>
<dbReference type="Gene3D" id="3.30.300.20">
    <property type="match status" value="1"/>
</dbReference>
<feature type="domain" description="EngA-type G" evidence="11">
    <location>
        <begin position="3"/>
        <end position="167"/>
    </location>
</feature>
<proteinExistence type="inferred from homology"/>
<evidence type="ECO:0000256" key="8">
    <source>
        <dbReference type="HAMAP-Rule" id="MF_00195"/>
    </source>
</evidence>
<dbReference type="CDD" id="cd01895">
    <property type="entry name" value="EngA2"/>
    <property type="match status" value="1"/>
</dbReference>
<dbReference type="InterPro" id="IPR006073">
    <property type="entry name" value="GTP-bd"/>
</dbReference>
<dbReference type="PIRSF" id="PIRSF006485">
    <property type="entry name" value="GTP-binding_EngA"/>
    <property type="match status" value="1"/>
</dbReference>
<keyword evidence="6 8" id="KW-0342">GTP-binding</keyword>
<keyword evidence="3 8" id="KW-0690">Ribosome biogenesis</keyword>
<name>A0A660HLP3_ZIZJU</name>
<evidence type="ECO:0000256" key="9">
    <source>
        <dbReference type="PROSITE-ProRule" id="PRU01049"/>
    </source>
</evidence>
<dbReference type="OrthoDB" id="9805918at2"/>
<dbReference type="PRINTS" id="PR00449">
    <property type="entry name" value="RASTRNSFRMNG"/>
</dbReference>
<evidence type="ECO:0000256" key="10">
    <source>
        <dbReference type="RuleBase" id="RU004481"/>
    </source>
</evidence>
<dbReference type="RefSeq" id="WP_121463713.1">
    <property type="nucleotide sequence ID" value="NZ_CP025121.1"/>
</dbReference>
<feature type="domain" description="EngA-type G" evidence="11">
    <location>
        <begin position="177"/>
        <end position="352"/>
    </location>
</feature>
<feature type="binding site" evidence="8">
    <location>
        <begin position="295"/>
        <end position="298"/>
    </location>
    <ligand>
        <name>GTP</name>
        <dbReference type="ChEBI" id="CHEBI:37565"/>
        <label>2</label>
    </ligand>
</feature>
<keyword evidence="4 10" id="KW-0677">Repeat</keyword>
<dbReference type="GO" id="GO:0043022">
    <property type="term" value="F:ribosome binding"/>
    <property type="evidence" value="ECO:0007669"/>
    <property type="project" value="TreeGrafter"/>
</dbReference>
<evidence type="ECO:0000313" key="13">
    <source>
        <dbReference type="Proteomes" id="UP000272462"/>
    </source>
</evidence>
<organism evidence="12 13">
    <name type="scientific">Ziziphus jujuba witches'-broom phytoplasma</name>
    <dbReference type="NCBI Taxonomy" id="135727"/>
    <lineage>
        <taxon>Bacteria</taxon>
        <taxon>Bacillati</taxon>
        <taxon>Mycoplasmatota</taxon>
        <taxon>Mollicutes</taxon>
        <taxon>Acholeplasmatales</taxon>
        <taxon>Acholeplasmataceae</taxon>
        <taxon>Candidatus Phytoplasma</taxon>
        <taxon>16SrV (Elm yellows group)</taxon>
    </lineage>
</organism>
<dbReference type="GO" id="GO:0042254">
    <property type="term" value="P:ribosome biogenesis"/>
    <property type="evidence" value="ECO:0007669"/>
    <property type="project" value="UniProtKB-KW"/>
</dbReference>
<dbReference type="InterPro" id="IPR032859">
    <property type="entry name" value="KH_dom-like"/>
</dbReference>
<evidence type="ECO:0000256" key="5">
    <source>
        <dbReference type="ARBA" id="ARBA00022741"/>
    </source>
</evidence>
<evidence type="ECO:0000313" key="12">
    <source>
        <dbReference type="EMBL" id="AYJ00981.1"/>
    </source>
</evidence>
<dbReference type="InterPro" id="IPR015946">
    <property type="entry name" value="KH_dom-like_a/b"/>
</dbReference>
<dbReference type="NCBIfam" id="TIGR03594">
    <property type="entry name" value="GTPase_EngA"/>
    <property type="match status" value="1"/>
</dbReference>
<evidence type="ECO:0000256" key="6">
    <source>
        <dbReference type="ARBA" id="ARBA00023134"/>
    </source>
</evidence>
<dbReference type="Pfam" id="PF01926">
    <property type="entry name" value="MMR_HSR1"/>
    <property type="match status" value="2"/>
</dbReference>
<feature type="binding site" evidence="8">
    <location>
        <begin position="9"/>
        <end position="16"/>
    </location>
    <ligand>
        <name>GTP</name>
        <dbReference type="ChEBI" id="CHEBI:37565"/>
        <label>1</label>
    </ligand>
</feature>
<dbReference type="Proteomes" id="UP000272462">
    <property type="component" value="Chromosome"/>
</dbReference>
<comment type="subunit">
    <text evidence="8">Associates with the 50S ribosomal subunit.</text>
</comment>
<dbReference type="Pfam" id="PF14714">
    <property type="entry name" value="KH_dom-like"/>
    <property type="match status" value="1"/>
</dbReference>
<evidence type="ECO:0000256" key="4">
    <source>
        <dbReference type="ARBA" id="ARBA00022737"/>
    </source>
</evidence>
<comment type="similarity">
    <text evidence="1 8 9 10">Belongs to the TRAFAC class TrmE-Era-EngA-EngB-Septin-like GTPase superfamily. EngA (Der) GTPase family.</text>
</comment>
<dbReference type="NCBIfam" id="TIGR00231">
    <property type="entry name" value="small_GTP"/>
    <property type="match status" value="2"/>
</dbReference>
<protein>
    <recommendedName>
        <fullName evidence="2 8">GTPase Der</fullName>
    </recommendedName>
    <alternativeName>
        <fullName evidence="7 8">GTP-binding protein EngA</fullName>
    </alternativeName>
</protein>
<gene>
    <name evidence="8 12" type="primary">der</name>
    <name evidence="12" type="ORF">CWO85_00270</name>
</gene>
<dbReference type="GO" id="GO:0005525">
    <property type="term" value="F:GTP binding"/>
    <property type="evidence" value="ECO:0007669"/>
    <property type="project" value="UniProtKB-UniRule"/>
</dbReference>
<dbReference type="KEGG" id="pzi:CWO85_00270"/>
<keyword evidence="5 8" id="KW-0547">Nucleotide-binding</keyword>
<reference evidence="12 13" key="1">
    <citation type="journal article" date="2018" name="BMC Genomics">
        <title>Comparative genome analysis of jujube witches'-broom Phytoplasma, an obligate pathogen that causes jujube witches'-broom disease.</title>
        <authorList>
            <person name="Wang J."/>
            <person name="Song L."/>
            <person name="Jiao Q."/>
            <person name="Yang S."/>
            <person name="Gao R."/>
            <person name="Lu X."/>
            <person name="Zhou G."/>
        </authorList>
    </citation>
    <scope>NUCLEOTIDE SEQUENCE [LARGE SCALE GENOMIC DNA]</scope>
    <source>
        <strain evidence="12">Jwb-nky</strain>
    </source>
</reference>
<sequence length="440" mass="50987">MNFKVAIIGRPNVGKSSLFNRILNKRLAIVYEEAGTTKDRIYAEATWLNQKFFIIDTGGIVFDNVPLIQQIKHQAELAISESNLIIWVTDGQTTTLTKEELEITKMLYSSHKKVIIAVNKIDNLNLYENVYEFYSLGFSDIIGISTQHGIGIGKLLDKVVSYLPRNKKIENDETEDLRFCLVGRTNVGKSTLTNALLSQERMIVSELPGTTTDAVDTIFEKNNQRYHIIDTAGMRRKKKFYEKHEKYSFLRALDAIQRSDIVCFLLDISYNITEQDRNIAAIIFNYSKPCIIVLNKWDLLEPSDKDIKKFELMVKTEFKFFNHVPIVFLSAKNIKRIHTLFQALDKVFNNYKQTFSSHLLNDILHEATQINPPSFFNQGKAKFYYLKQTATKCPEFVCLVNDPKFIHFSYERYLKNQLRLNLELSGIPLKIIFKKKEVFL</sequence>
<dbReference type="InterPro" id="IPR005225">
    <property type="entry name" value="Small_GTP-bd"/>
</dbReference>
<accession>A0A660HLP3</accession>
<evidence type="ECO:0000256" key="1">
    <source>
        <dbReference type="ARBA" id="ARBA00008279"/>
    </source>
</evidence>
<comment type="function">
    <text evidence="8 10">GTPase that plays an essential role in the late steps of ribosome biogenesis.</text>
</comment>
<feature type="binding site" evidence="8">
    <location>
        <begin position="230"/>
        <end position="234"/>
    </location>
    <ligand>
        <name>GTP</name>
        <dbReference type="ChEBI" id="CHEBI:37565"/>
        <label>2</label>
    </ligand>
</feature>
<dbReference type="CDD" id="cd01894">
    <property type="entry name" value="EngA1"/>
    <property type="match status" value="1"/>
</dbReference>